<dbReference type="InterPro" id="IPR011063">
    <property type="entry name" value="TilS/TtcA_N"/>
</dbReference>
<evidence type="ECO:0000313" key="9">
    <source>
        <dbReference type="Proteomes" id="UP001404104"/>
    </source>
</evidence>
<dbReference type="GO" id="GO:0032267">
    <property type="term" value="F:tRNA(Ile)-lysidine synthase activity"/>
    <property type="evidence" value="ECO:0007669"/>
    <property type="project" value="UniProtKB-EC"/>
</dbReference>
<evidence type="ECO:0000256" key="5">
    <source>
        <dbReference type="ARBA" id="ARBA00048539"/>
    </source>
</evidence>
<evidence type="ECO:0000256" key="4">
    <source>
        <dbReference type="ARBA" id="ARBA00022840"/>
    </source>
</evidence>
<proteinExistence type="inferred from homology"/>
<accession>A0ABU9XQF8</accession>
<evidence type="ECO:0000259" key="7">
    <source>
        <dbReference type="Pfam" id="PF01171"/>
    </source>
</evidence>
<sequence length="328" mass="34645">MARLGADAALALGRAIAPADVIAIAVSGGPDSMALLALASAAWPGQVIAATVDHGLRIAAAEEAAMAGAYCAALGSAPRSVPHTILTPAKPIGSANVQANARTARYALLTDWAIAARATILATAHHADDQAETFLMRAARGSGLAGLAGIRPRRRLNDALTVIRPLLGWRRSDLRALAVGAAVPFVDDPSNTDEHYDRTRFRALLRDAPWLETAQIARTAGHLAKIDADLRALDAWLLETRQQPAKAGDCAIDITGLPREVRRRLTRSAIARVRAARAIIDPAWRDSANIEALLDALEAGKRATQAGVMGSAHGEIWHFTASPPRRTV</sequence>
<dbReference type="PANTHER" id="PTHR43033">
    <property type="entry name" value="TRNA(ILE)-LYSIDINE SYNTHASE-RELATED"/>
    <property type="match status" value="1"/>
</dbReference>
<keyword evidence="4 6" id="KW-0067">ATP-binding</keyword>
<dbReference type="HAMAP" id="MF_01161">
    <property type="entry name" value="tRNA_Ile_lys_synt"/>
    <property type="match status" value="1"/>
</dbReference>
<dbReference type="CDD" id="cd01992">
    <property type="entry name" value="TilS_N"/>
    <property type="match status" value="1"/>
</dbReference>
<keyword evidence="2 6" id="KW-0819">tRNA processing</keyword>
<evidence type="ECO:0000313" key="8">
    <source>
        <dbReference type="EMBL" id="MEN2786061.1"/>
    </source>
</evidence>
<comment type="subcellular location">
    <subcellularLocation>
        <location evidence="6">Cytoplasm</location>
    </subcellularLocation>
</comment>
<comment type="similarity">
    <text evidence="6">Belongs to the tRNA(Ile)-lysidine synthase family.</text>
</comment>
<comment type="caution">
    <text evidence="8">The sequence shown here is derived from an EMBL/GenBank/DDBJ whole genome shotgun (WGS) entry which is preliminary data.</text>
</comment>
<dbReference type="Proteomes" id="UP001404104">
    <property type="component" value="Unassembled WGS sequence"/>
</dbReference>
<evidence type="ECO:0000256" key="2">
    <source>
        <dbReference type="ARBA" id="ARBA00022694"/>
    </source>
</evidence>
<evidence type="ECO:0000256" key="6">
    <source>
        <dbReference type="HAMAP-Rule" id="MF_01161"/>
    </source>
</evidence>
<dbReference type="EMBL" id="JBDIMF010000001">
    <property type="protein sequence ID" value="MEN2786061.1"/>
    <property type="molecule type" value="Genomic_DNA"/>
</dbReference>
<dbReference type="Pfam" id="PF01171">
    <property type="entry name" value="ATP_bind_3"/>
    <property type="match status" value="1"/>
</dbReference>
<keyword evidence="6" id="KW-0963">Cytoplasm</keyword>
<gene>
    <name evidence="6 8" type="primary">tilS</name>
    <name evidence="8" type="ORF">ABC969_06440</name>
</gene>
<comment type="domain">
    <text evidence="6">The N-terminal region contains the highly conserved SGGXDS motif, predicted to be a P-loop motif involved in ATP binding.</text>
</comment>
<keyword evidence="3 6" id="KW-0547">Nucleotide-binding</keyword>
<comment type="catalytic activity">
    <reaction evidence="5 6">
        <text>cytidine(34) in tRNA(Ile2) + L-lysine + ATP = lysidine(34) in tRNA(Ile2) + AMP + diphosphate + H(+)</text>
        <dbReference type="Rhea" id="RHEA:43744"/>
        <dbReference type="Rhea" id="RHEA-COMP:10625"/>
        <dbReference type="Rhea" id="RHEA-COMP:10670"/>
        <dbReference type="ChEBI" id="CHEBI:15378"/>
        <dbReference type="ChEBI" id="CHEBI:30616"/>
        <dbReference type="ChEBI" id="CHEBI:32551"/>
        <dbReference type="ChEBI" id="CHEBI:33019"/>
        <dbReference type="ChEBI" id="CHEBI:82748"/>
        <dbReference type="ChEBI" id="CHEBI:83665"/>
        <dbReference type="ChEBI" id="CHEBI:456215"/>
        <dbReference type="EC" id="6.3.4.19"/>
    </reaction>
</comment>
<comment type="function">
    <text evidence="6">Ligates lysine onto the cytidine present at position 34 of the AUA codon-specific tRNA(Ile) that contains the anticodon CAU, in an ATP-dependent manner. Cytidine is converted to lysidine, thus changing the amino acid specificity of the tRNA from methionine to isoleucine.</text>
</comment>
<dbReference type="Gene3D" id="3.40.50.620">
    <property type="entry name" value="HUPs"/>
    <property type="match status" value="1"/>
</dbReference>
<evidence type="ECO:0000256" key="1">
    <source>
        <dbReference type="ARBA" id="ARBA00022598"/>
    </source>
</evidence>
<dbReference type="NCBIfam" id="TIGR02432">
    <property type="entry name" value="lysidine_TilS_N"/>
    <property type="match status" value="1"/>
</dbReference>
<dbReference type="InterPro" id="IPR012094">
    <property type="entry name" value="tRNA_Ile_lys_synt"/>
</dbReference>
<keyword evidence="9" id="KW-1185">Reference proteome</keyword>
<evidence type="ECO:0000256" key="3">
    <source>
        <dbReference type="ARBA" id="ARBA00022741"/>
    </source>
</evidence>
<dbReference type="RefSeq" id="WP_345863755.1">
    <property type="nucleotide sequence ID" value="NZ_JBDIMF010000001.1"/>
</dbReference>
<dbReference type="InterPro" id="IPR014729">
    <property type="entry name" value="Rossmann-like_a/b/a_fold"/>
</dbReference>
<feature type="domain" description="tRNA(Ile)-lysidine/2-thiocytidine synthase N-terminal" evidence="7">
    <location>
        <begin position="22"/>
        <end position="203"/>
    </location>
</feature>
<protein>
    <recommendedName>
        <fullName evidence="6">tRNA(Ile)-lysidine synthase</fullName>
        <ecNumber evidence="6">6.3.4.19</ecNumber>
    </recommendedName>
    <alternativeName>
        <fullName evidence="6">tRNA(Ile)-2-lysyl-cytidine synthase</fullName>
    </alternativeName>
    <alternativeName>
        <fullName evidence="6">tRNA(Ile)-lysidine synthetase</fullName>
    </alternativeName>
</protein>
<dbReference type="SUPFAM" id="SSF52402">
    <property type="entry name" value="Adenine nucleotide alpha hydrolases-like"/>
    <property type="match status" value="1"/>
</dbReference>
<dbReference type="InterPro" id="IPR012795">
    <property type="entry name" value="tRNA_Ile_lys_synt_N"/>
</dbReference>
<name>A0ABU9XQF8_9SPHN</name>
<feature type="binding site" evidence="6">
    <location>
        <begin position="27"/>
        <end position="32"/>
    </location>
    <ligand>
        <name>ATP</name>
        <dbReference type="ChEBI" id="CHEBI:30616"/>
    </ligand>
</feature>
<keyword evidence="1 6" id="KW-0436">Ligase</keyword>
<dbReference type="PANTHER" id="PTHR43033:SF5">
    <property type="entry name" value="TRNA(ILE)-LYSIDINE SYNTHETASE"/>
    <property type="match status" value="1"/>
</dbReference>
<organism evidence="8 9">
    <name type="scientific">Sphingomonas qilianensis</name>
    <dbReference type="NCBI Taxonomy" id="1736690"/>
    <lineage>
        <taxon>Bacteria</taxon>
        <taxon>Pseudomonadati</taxon>
        <taxon>Pseudomonadota</taxon>
        <taxon>Alphaproteobacteria</taxon>
        <taxon>Sphingomonadales</taxon>
        <taxon>Sphingomonadaceae</taxon>
        <taxon>Sphingomonas</taxon>
    </lineage>
</organism>
<reference evidence="8 9" key="1">
    <citation type="submission" date="2024-05" db="EMBL/GenBank/DDBJ databases">
        <authorList>
            <person name="Liu Q."/>
            <person name="Xin Y.-H."/>
        </authorList>
    </citation>
    <scope>NUCLEOTIDE SEQUENCE [LARGE SCALE GENOMIC DNA]</scope>
    <source>
        <strain evidence="8 9">CGMCC 1.15349</strain>
    </source>
</reference>
<dbReference type="EC" id="6.3.4.19" evidence="6"/>